<protein>
    <submittedName>
        <fullName evidence="1">Uncharacterized protein</fullName>
    </submittedName>
</protein>
<gene>
    <name evidence="1" type="ORF">NLU13_7474</name>
</gene>
<dbReference type="AlphaFoldDB" id="A0AA39GD65"/>
<accession>A0AA39GD65</accession>
<sequence>MANQESHQFLYKIIPGPPPEPIPAQYPLSDLDKHSGFVHLSKASQVPGTGDLFFTEASDLWVLKLVAGKFEKNTKWEDGFPHLYGNFGHDEVDSVERFQRPSGKKWSEVMAGSKWLI</sequence>
<dbReference type="InterPro" id="IPR009297">
    <property type="entry name" value="DUF952"/>
</dbReference>
<keyword evidence="2" id="KW-1185">Reference proteome</keyword>
<dbReference type="Proteomes" id="UP001175261">
    <property type="component" value="Unassembled WGS sequence"/>
</dbReference>
<dbReference type="Pfam" id="PF06108">
    <property type="entry name" value="DUF952"/>
    <property type="match status" value="1"/>
</dbReference>
<proteinExistence type="predicted"/>
<dbReference type="EMBL" id="JAPDFR010000007">
    <property type="protein sequence ID" value="KAK0384996.1"/>
    <property type="molecule type" value="Genomic_DNA"/>
</dbReference>
<evidence type="ECO:0000313" key="2">
    <source>
        <dbReference type="Proteomes" id="UP001175261"/>
    </source>
</evidence>
<evidence type="ECO:0000313" key="1">
    <source>
        <dbReference type="EMBL" id="KAK0384996.1"/>
    </source>
</evidence>
<name>A0AA39GD65_SARSR</name>
<dbReference type="SUPFAM" id="SSF56399">
    <property type="entry name" value="ADP-ribosylation"/>
    <property type="match status" value="1"/>
</dbReference>
<reference evidence="1" key="1">
    <citation type="submission" date="2022-10" db="EMBL/GenBank/DDBJ databases">
        <title>Determination and structural analysis of whole genome sequence of Sarocladium strictum F4-1.</title>
        <authorList>
            <person name="Hu L."/>
            <person name="Jiang Y."/>
        </authorList>
    </citation>
    <scope>NUCLEOTIDE SEQUENCE</scope>
    <source>
        <strain evidence="1">F4-1</strain>
    </source>
</reference>
<comment type="caution">
    <text evidence="1">The sequence shown here is derived from an EMBL/GenBank/DDBJ whole genome shotgun (WGS) entry which is preliminary data.</text>
</comment>
<dbReference type="PANTHER" id="PTHR34129">
    <property type="entry name" value="BLR1139 PROTEIN"/>
    <property type="match status" value="1"/>
</dbReference>
<organism evidence="1 2">
    <name type="scientific">Sarocladium strictum</name>
    <name type="common">Black bundle disease fungus</name>
    <name type="synonym">Acremonium strictum</name>
    <dbReference type="NCBI Taxonomy" id="5046"/>
    <lineage>
        <taxon>Eukaryota</taxon>
        <taxon>Fungi</taxon>
        <taxon>Dikarya</taxon>
        <taxon>Ascomycota</taxon>
        <taxon>Pezizomycotina</taxon>
        <taxon>Sordariomycetes</taxon>
        <taxon>Hypocreomycetidae</taxon>
        <taxon>Hypocreales</taxon>
        <taxon>Sarocladiaceae</taxon>
        <taxon>Sarocladium</taxon>
    </lineage>
</organism>
<dbReference type="Gene3D" id="3.20.170.20">
    <property type="entry name" value="Protein of unknown function DUF952"/>
    <property type="match status" value="1"/>
</dbReference>
<dbReference type="PANTHER" id="PTHR34129:SF1">
    <property type="entry name" value="DUF952 DOMAIN-CONTAINING PROTEIN"/>
    <property type="match status" value="1"/>
</dbReference>